<dbReference type="Pfam" id="PF06764">
    <property type="entry name" value="DUF1223"/>
    <property type="match status" value="1"/>
</dbReference>
<sequence>MSWLCCCSKRDKNLGGIGGGGEGTEAENSRAAGNGAKVHTTSEGGETVLNQKPPVASASKAGKGSAQGAVLIELFTSQGCSTSPSADLLISKLGRGDTQELEVEVPVIVLAFHVEFWDYLGWKDPFASSLWTVRQRAYSQALEQDSIYTPQVVVQGREQCLGSDADAVLNLARSAPRFTVTDIQATVFKPSESTLQVSLSGPLKFKVDGYTLDVFVALYENGHVTDCVKGENKGRVLTNDFVVKGLEKACTVRDISARKTVTGKVTFNLWEGFSRNKCGLVMFFQKTSSMEIQGAQNLTLPENI</sequence>
<evidence type="ECO:0000256" key="1">
    <source>
        <dbReference type="SAM" id="MobiDB-lite"/>
    </source>
</evidence>
<gene>
    <name evidence="2" type="ORF">KI387_018486</name>
</gene>
<dbReference type="Proteomes" id="UP000824469">
    <property type="component" value="Unassembled WGS sequence"/>
</dbReference>
<dbReference type="InterPro" id="IPR036249">
    <property type="entry name" value="Thioredoxin-like_sf"/>
</dbReference>
<feature type="region of interest" description="Disordered" evidence="1">
    <location>
        <begin position="17"/>
        <end position="61"/>
    </location>
</feature>
<evidence type="ECO:0000313" key="3">
    <source>
        <dbReference type="Proteomes" id="UP000824469"/>
    </source>
</evidence>
<name>A0AA38GIJ0_TAXCH</name>
<keyword evidence="3" id="KW-1185">Reference proteome</keyword>
<dbReference type="OMA" id="HVTYWDY"/>
<protein>
    <recommendedName>
        <fullName evidence="4">DUF1223 domain-containing protein</fullName>
    </recommendedName>
</protein>
<dbReference type="SUPFAM" id="SSF52833">
    <property type="entry name" value="Thioredoxin-like"/>
    <property type="match status" value="1"/>
</dbReference>
<evidence type="ECO:0000313" key="2">
    <source>
        <dbReference type="EMBL" id="KAH9323847.1"/>
    </source>
</evidence>
<dbReference type="AlphaFoldDB" id="A0AA38GIJ0"/>
<comment type="caution">
    <text evidence="2">The sequence shown here is derived from an EMBL/GenBank/DDBJ whole genome shotgun (WGS) entry which is preliminary data.</text>
</comment>
<accession>A0AA38GIJ0</accession>
<organism evidence="2 3">
    <name type="scientific">Taxus chinensis</name>
    <name type="common">Chinese yew</name>
    <name type="synonym">Taxus wallichiana var. chinensis</name>
    <dbReference type="NCBI Taxonomy" id="29808"/>
    <lineage>
        <taxon>Eukaryota</taxon>
        <taxon>Viridiplantae</taxon>
        <taxon>Streptophyta</taxon>
        <taxon>Embryophyta</taxon>
        <taxon>Tracheophyta</taxon>
        <taxon>Spermatophyta</taxon>
        <taxon>Pinopsida</taxon>
        <taxon>Pinidae</taxon>
        <taxon>Conifers II</taxon>
        <taxon>Cupressales</taxon>
        <taxon>Taxaceae</taxon>
        <taxon>Taxus</taxon>
    </lineage>
</organism>
<dbReference type="InterPro" id="IPR010634">
    <property type="entry name" value="DUF1223"/>
</dbReference>
<feature type="compositionally biased region" description="Polar residues" evidence="1">
    <location>
        <begin position="39"/>
        <end position="50"/>
    </location>
</feature>
<proteinExistence type="predicted"/>
<dbReference type="EMBL" id="JAHRHJ020000003">
    <property type="protein sequence ID" value="KAH9323847.1"/>
    <property type="molecule type" value="Genomic_DNA"/>
</dbReference>
<dbReference type="PANTHER" id="PTHR36057">
    <property type="match status" value="1"/>
</dbReference>
<dbReference type="PANTHER" id="PTHR36057:SF1">
    <property type="entry name" value="LIPOPROTEIN LIPID ATTACHMENT SITE-LIKE PROTEIN, PUTATIVE (DUF1223)-RELATED"/>
    <property type="match status" value="1"/>
</dbReference>
<reference evidence="2 3" key="1">
    <citation type="journal article" date="2021" name="Nat. Plants">
        <title>The Taxus genome provides insights into paclitaxel biosynthesis.</title>
        <authorList>
            <person name="Xiong X."/>
            <person name="Gou J."/>
            <person name="Liao Q."/>
            <person name="Li Y."/>
            <person name="Zhou Q."/>
            <person name="Bi G."/>
            <person name="Li C."/>
            <person name="Du R."/>
            <person name="Wang X."/>
            <person name="Sun T."/>
            <person name="Guo L."/>
            <person name="Liang H."/>
            <person name="Lu P."/>
            <person name="Wu Y."/>
            <person name="Zhang Z."/>
            <person name="Ro D.K."/>
            <person name="Shang Y."/>
            <person name="Huang S."/>
            <person name="Yan J."/>
        </authorList>
    </citation>
    <scope>NUCLEOTIDE SEQUENCE [LARGE SCALE GENOMIC DNA]</scope>
    <source>
        <strain evidence="2">Ta-2019</strain>
    </source>
</reference>
<evidence type="ECO:0008006" key="4">
    <source>
        <dbReference type="Google" id="ProtNLM"/>
    </source>
</evidence>